<dbReference type="EMBL" id="ML121548">
    <property type="protein sequence ID" value="RPB23070.1"/>
    <property type="molecule type" value="Genomic_DNA"/>
</dbReference>
<organism evidence="2 3">
    <name type="scientific">Terfezia boudieri ATCC MYA-4762</name>
    <dbReference type="NCBI Taxonomy" id="1051890"/>
    <lineage>
        <taxon>Eukaryota</taxon>
        <taxon>Fungi</taxon>
        <taxon>Dikarya</taxon>
        <taxon>Ascomycota</taxon>
        <taxon>Pezizomycotina</taxon>
        <taxon>Pezizomycetes</taxon>
        <taxon>Pezizales</taxon>
        <taxon>Pezizaceae</taxon>
        <taxon>Terfezia</taxon>
    </lineage>
</organism>
<evidence type="ECO:0000313" key="2">
    <source>
        <dbReference type="EMBL" id="RPB23070.1"/>
    </source>
</evidence>
<gene>
    <name evidence="2" type="ORF">L211DRAFT_868885</name>
</gene>
<keyword evidence="3" id="KW-1185">Reference proteome</keyword>
<sequence>MVYGPVRGQWFGATAKDSTVEGRWPKTSVGLNWYEIPISSAFSPEMWERDPTTAARRMRRLVFGIPPDHYQGTVGQAYKVMRETFRKWEFPLKHMVTHIQLREGGSWHFSLPYSIPKDQEIHLTFEFFGTDPNGVLVKLNGTVHGYQQDEIDFDNEFRAQFSAYVAGQNAVKGTGLPLQYDNRCGTLEWVPDPANFDSLYEHPAQLKEQIDNIHDAGEVSDLTAEIRMRNFKPLPRFPGLPQPPVNPQATIIPSGPYAGYWTTAAPTGTAIAQTPNPWPSLPPVIARMQKKKNFPQTSQKPSAPGGASDTQASNTGGSAASAIGQASPRRARWSPYSFGPRAQQVEGIYRKVAAGRFRIHKPATMLSGSRRLLVPVQPSPA</sequence>
<dbReference type="Proteomes" id="UP000267821">
    <property type="component" value="Unassembled WGS sequence"/>
</dbReference>
<dbReference type="AlphaFoldDB" id="A0A3N4LJP7"/>
<evidence type="ECO:0000256" key="1">
    <source>
        <dbReference type="SAM" id="MobiDB-lite"/>
    </source>
</evidence>
<dbReference type="InParanoid" id="A0A3N4LJP7"/>
<evidence type="ECO:0000313" key="3">
    <source>
        <dbReference type="Proteomes" id="UP000267821"/>
    </source>
</evidence>
<feature type="compositionally biased region" description="Low complexity" evidence="1">
    <location>
        <begin position="316"/>
        <end position="327"/>
    </location>
</feature>
<name>A0A3N4LJP7_9PEZI</name>
<accession>A0A3N4LJP7</accession>
<reference evidence="2 3" key="1">
    <citation type="journal article" date="2018" name="Nat. Ecol. Evol.">
        <title>Pezizomycetes genomes reveal the molecular basis of ectomycorrhizal truffle lifestyle.</title>
        <authorList>
            <person name="Murat C."/>
            <person name="Payen T."/>
            <person name="Noel B."/>
            <person name="Kuo A."/>
            <person name="Morin E."/>
            <person name="Chen J."/>
            <person name="Kohler A."/>
            <person name="Krizsan K."/>
            <person name="Balestrini R."/>
            <person name="Da Silva C."/>
            <person name="Montanini B."/>
            <person name="Hainaut M."/>
            <person name="Levati E."/>
            <person name="Barry K.W."/>
            <person name="Belfiori B."/>
            <person name="Cichocki N."/>
            <person name="Clum A."/>
            <person name="Dockter R.B."/>
            <person name="Fauchery L."/>
            <person name="Guy J."/>
            <person name="Iotti M."/>
            <person name="Le Tacon F."/>
            <person name="Lindquist E.A."/>
            <person name="Lipzen A."/>
            <person name="Malagnac F."/>
            <person name="Mello A."/>
            <person name="Molinier V."/>
            <person name="Miyauchi S."/>
            <person name="Poulain J."/>
            <person name="Riccioni C."/>
            <person name="Rubini A."/>
            <person name="Sitrit Y."/>
            <person name="Splivallo R."/>
            <person name="Traeger S."/>
            <person name="Wang M."/>
            <person name="Zifcakova L."/>
            <person name="Wipf D."/>
            <person name="Zambonelli A."/>
            <person name="Paolocci F."/>
            <person name="Nowrousian M."/>
            <person name="Ottonello S."/>
            <person name="Baldrian P."/>
            <person name="Spatafora J.W."/>
            <person name="Henrissat B."/>
            <person name="Nagy L.G."/>
            <person name="Aury J.M."/>
            <person name="Wincker P."/>
            <person name="Grigoriev I.V."/>
            <person name="Bonfante P."/>
            <person name="Martin F.M."/>
        </authorList>
    </citation>
    <scope>NUCLEOTIDE SEQUENCE [LARGE SCALE GENOMIC DNA]</scope>
    <source>
        <strain evidence="2 3">ATCC MYA-4762</strain>
    </source>
</reference>
<protein>
    <submittedName>
        <fullName evidence="2">Uncharacterized protein</fullName>
    </submittedName>
</protein>
<proteinExistence type="predicted"/>
<feature type="region of interest" description="Disordered" evidence="1">
    <location>
        <begin position="291"/>
        <end position="338"/>
    </location>
</feature>